<feature type="transmembrane region" description="Helical" evidence="2">
    <location>
        <begin position="191"/>
        <end position="210"/>
    </location>
</feature>
<evidence type="ECO:0000256" key="1">
    <source>
        <dbReference type="SAM" id="MobiDB-lite"/>
    </source>
</evidence>
<keyword evidence="2" id="KW-1133">Transmembrane helix</keyword>
<dbReference type="GeneID" id="77334551"/>
<feature type="domain" description="TPM" evidence="3">
    <location>
        <begin position="47"/>
        <end position="165"/>
    </location>
</feature>
<evidence type="ECO:0000313" key="4">
    <source>
        <dbReference type="EMBL" id="ETD17743.1"/>
    </source>
</evidence>
<dbReference type="InterPro" id="IPR007621">
    <property type="entry name" value="TPM_dom"/>
</dbReference>
<dbReference type="STRING" id="1073376.HMPREF1202_02169"/>
<dbReference type="Proteomes" id="UP000018683">
    <property type="component" value="Unassembled WGS sequence"/>
</dbReference>
<feature type="compositionally biased region" description="Polar residues" evidence="1">
    <location>
        <begin position="247"/>
        <end position="258"/>
    </location>
</feature>
<organism evidence="4 5">
    <name type="scientific">[Ruminococcus] lactaris CC59_002D</name>
    <dbReference type="NCBI Taxonomy" id="1073376"/>
    <lineage>
        <taxon>Bacteria</taxon>
        <taxon>Bacillati</taxon>
        <taxon>Bacillota</taxon>
        <taxon>Clostridia</taxon>
        <taxon>Lachnospirales</taxon>
        <taxon>Lachnospiraceae</taxon>
        <taxon>Mediterraneibacter</taxon>
    </lineage>
</organism>
<feature type="compositionally biased region" description="Low complexity" evidence="1">
    <location>
        <begin position="259"/>
        <end position="273"/>
    </location>
</feature>
<name>V8BRC0_9FIRM</name>
<dbReference type="RefSeq" id="WP_023922694.1">
    <property type="nucleotide sequence ID" value="NZ_CAXSLU010000001.1"/>
</dbReference>
<dbReference type="AlphaFoldDB" id="V8BRC0"/>
<keyword evidence="2" id="KW-0472">Membrane</keyword>
<dbReference type="HOGENOM" id="CLU_060109_0_1_9"/>
<protein>
    <recommendedName>
        <fullName evidence="3">TPM domain-containing protein</fullName>
    </recommendedName>
</protein>
<evidence type="ECO:0000259" key="3">
    <source>
        <dbReference type="Pfam" id="PF04536"/>
    </source>
</evidence>
<comment type="caution">
    <text evidence="4">The sequence shown here is derived from an EMBL/GenBank/DDBJ whole genome shotgun (WGS) entry which is preliminary data.</text>
</comment>
<gene>
    <name evidence="4" type="ORF">HMPREF1202_02169</name>
</gene>
<sequence length="282" mass="31158">MNRTRSNRRILLLCTLLVCLVSMLMIRFSAAAEENVIPETRQLPRLVDRADLLSELEEEELEARLDEISERQQADVVVVTVNSLDGKSAQDYADDFYDYNGYGIGTDKSGILLLVSMEARDWHITTTGFGIRAITDAGLDYISDQFLPYLSDGEYLDAFETYADLCDEFLTQAKTGNAYDGDHMPKGAYPWLKNLLIALGSGVVIALLIVEGMRRSLKSVKMQRSAENYVRAGSIQVTRRQDHFLYTRTSKSARPKNNSGSSGSSTHTSSSGTSHGGGGGKF</sequence>
<accession>V8BRC0</accession>
<dbReference type="EMBL" id="AZJE01000029">
    <property type="protein sequence ID" value="ETD17743.1"/>
    <property type="molecule type" value="Genomic_DNA"/>
</dbReference>
<dbReference type="OrthoDB" id="9806054at2"/>
<evidence type="ECO:0000313" key="5">
    <source>
        <dbReference type="Proteomes" id="UP000018683"/>
    </source>
</evidence>
<proteinExistence type="predicted"/>
<evidence type="ECO:0000256" key="2">
    <source>
        <dbReference type="SAM" id="Phobius"/>
    </source>
</evidence>
<keyword evidence="2" id="KW-0812">Transmembrane</keyword>
<dbReference type="PANTHER" id="PTHR30373">
    <property type="entry name" value="UPF0603 PROTEIN YGCG"/>
    <property type="match status" value="1"/>
</dbReference>
<dbReference type="PATRIC" id="fig|1073376.3.peg.2218"/>
<reference evidence="4 5" key="1">
    <citation type="submission" date="2013-10" db="EMBL/GenBank/DDBJ databases">
        <title>The Genome Sequence of Ruminococcus lactaris CC59_002D.</title>
        <authorList>
            <consortium name="The Broad Institute Genomics Platform"/>
            <person name="Earl A."/>
            <person name="Allen-Vercoe E."/>
            <person name="Daigneault M."/>
            <person name="Young S.K."/>
            <person name="Zeng Q."/>
            <person name="Gargeya S."/>
            <person name="Fitzgerald M."/>
            <person name="Abouelleil A."/>
            <person name="Alvarado L."/>
            <person name="Chapman S.B."/>
            <person name="Gainer-Dewar J."/>
            <person name="Goldberg J."/>
            <person name="Griggs A."/>
            <person name="Gujja S."/>
            <person name="Hansen M."/>
            <person name="Howarth C."/>
            <person name="Imamovic A."/>
            <person name="Ireland A."/>
            <person name="Larimer J."/>
            <person name="McCowan C."/>
            <person name="Murphy C."/>
            <person name="Pearson M."/>
            <person name="Poon T.W."/>
            <person name="Priest M."/>
            <person name="Roberts A."/>
            <person name="Saif S."/>
            <person name="Shea T."/>
            <person name="Sykes S."/>
            <person name="Wortman J."/>
            <person name="Nusbaum C."/>
            <person name="Birren B."/>
        </authorList>
    </citation>
    <scope>NUCLEOTIDE SEQUENCE [LARGE SCALE GENOMIC DNA]</scope>
    <source>
        <strain evidence="4 5">CC59_002D</strain>
    </source>
</reference>
<dbReference type="Pfam" id="PF04536">
    <property type="entry name" value="TPM_phosphatase"/>
    <property type="match status" value="1"/>
</dbReference>
<dbReference type="PANTHER" id="PTHR30373:SF2">
    <property type="entry name" value="UPF0603 PROTEIN YGCG"/>
    <property type="match status" value="1"/>
</dbReference>
<dbReference type="Gene3D" id="3.10.310.50">
    <property type="match status" value="1"/>
</dbReference>
<feature type="region of interest" description="Disordered" evidence="1">
    <location>
        <begin position="246"/>
        <end position="282"/>
    </location>
</feature>